<evidence type="ECO:0000313" key="5">
    <source>
        <dbReference type="EMBL" id="MBB3889516.1"/>
    </source>
</evidence>
<dbReference type="SUPFAM" id="SSF46785">
    <property type="entry name" value="Winged helix' DNA-binding domain"/>
    <property type="match status" value="2"/>
</dbReference>
<accession>A0A839ZTF5</accession>
<dbReference type="InterPro" id="IPR036388">
    <property type="entry name" value="WH-like_DNA-bd_sf"/>
</dbReference>
<keyword evidence="6" id="KW-1185">Reference proteome</keyword>
<keyword evidence="1" id="KW-0805">Transcription regulation</keyword>
<dbReference type="InterPro" id="IPR002577">
    <property type="entry name" value="HTH_HxlR"/>
</dbReference>
<keyword evidence="2 5" id="KW-0238">DNA-binding</keyword>
<evidence type="ECO:0000313" key="6">
    <source>
        <dbReference type="Proteomes" id="UP000530564"/>
    </source>
</evidence>
<dbReference type="PANTHER" id="PTHR33204:SF18">
    <property type="entry name" value="TRANSCRIPTIONAL REGULATORY PROTEIN"/>
    <property type="match status" value="1"/>
</dbReference>
<evidence type="ECO:0000259" key="4">
    <source>
        <dbReference type="PROSITE" id="PS51118"/>
    </source>
</evidence>
<proteinExistence type="predicted"/>
<reference evidence="5 6" key="1">
    <citation type="submission" date="2020-08" db="EMBL/GenBank/DDBJ databases">
        <title>Genomic Encyclopedia of Type Strains, Phase IV (KMG-IV): sequencing the most valuable type-strain genomes for metagenomic binning, comparative biology and taxonomic classification.</title>
        <authorList>
            <person name="Goeker M."/>
        </authorList>
    </citation>
    <scope>NUCLEOTIDE SEQUENCE [LARGE SCALE GENOMIC DNA]</scope>
    <source>
        <strain evidence="5 6">DSM 21793</strain>
    </source>
</reference>
<feature type="domain" description="HTH hxlR-type" evidence="4">
    <location>
        <begin position="169"/>
        <end position="268"/>
    </location>
</feature>
<gene>
    <name evidence="5" type="ORF">GGQ61_000213</name>
</gene>
<dbReference type="AlphaFoldDB" id="A0A839ZTF5"/>
<dbReference type="InterPro" id="IPR036390">
    <property type="entry name" value="WH_DNA-bd_sf"/>
</dbReference>
<evidence type="ECO:0000256" key="1">
    <source>
        <dbReference type="ARBA" id="ARBA00023015"/>
    </source>
</evidence>
<dbReference type="Gene3D" id="1.10.10.10">
    <property type="entry name" value="Winged helix-like DNA-binding domain superfamily/Winged helix DNA-binding domain"/>
    <property type="match status" value="2"/>
</dbReference>
<protein>
    <submittedName>
        <fullName evidence="5">DNA-binding HxlR family transcriptional regulator</fullName>
    </submittedName>
</protein>
<feature type="domain" description="HTH hxlR-type" evidence="4">
    <location>
        <begin position="10"/>
        <end position="107"/>
    </location>
</feature>
<dbReference type="PROSITE" id="PS51118">
    <property type="entry name" value="HTH_HXLR"/>
    <property type="match status" value="2"/>
</dbReference>
<keyword evidence="3" id="KW-0804">Transcription</keyword>
<name>A0A839ZTF5_9CAUL</name>
<organism evidence="5 6">
    <name type="scientific">Phenylobacterium haematophilum</name>
    <dbReference type="NCBI Taxonomy" id="98513"/>
    <lineage>
        <taxon>Bacteria</taxon>
        <taxon>Pseudomonadati</taxon>
        <taxon>Pseudomonadota</taxon>
        <taxon>Alphaproteobacteria</taxon>
        <taxon>Caulobacterales</taxon>
        <taxon>Caulobacteraceae</taxon>
        <taxon>Phenylobacterium</taxon>
    </lineage>
</organism>
<dbReference type="RefSeq" id="WP_183769525.1">
    <property type="nucleotide sequence ID" value="NZ_JACIDK010000001.1"/>
</dbReference>
<dbReference type="PANTHER" id="PTHR33204">
    <property type="entry name" value="TRANSCRIPTIONAL REGULATOR, MARR FAMILY"/>
    <property type="match status" value="1"/>
</dbReference>
<sequence>MARTRKIVKNSVHRALNTIGDRWSQLIIQEAFRGATRYEEFRARTGAPRNTLSNRLRGLVASGIFEQRAHREGAARQSYHLTPMGLDLFDSVLIAWCWGIRWDATAPNGPAGLVHTECGKSMLPMMVCRHCGGDISLHTCSHHPGPGAGYEEVEIARLHRRRQSGAEDAPRQAADVVDMTGDRWTGLVISTQYFGIHRFDDIQSMLDIATNILTDRLRVLVANGVFERRLYEMSPPRYEYWLTKKGKDLYPHALALLIWADKWLLEDDQPPVIVTHNQCGHPVDSVVICSECRHPLTPETVTERRTKERKVSAA</sequence>
<dbReference type="EMBL" id="JACIDK010000001">
    <property type="protein sequence ID" value="MBB3889516.1"/>
    <property type="molecule type" value="Genomic_DNA"/>
</dbReference>
<dbReference type="Proteomes" id="UP000530564">
    <property type="component" value="Unassembled WGS sequence"/>
</dbReference>
<evidence type="ECO:0000256" key="2">
    <source>
        <dbReference type="ARBA" id="ARBA00023125"/>
    </source>
</evidence>
<dbReference type="Pfam" id="PF01638">
    <property type="entry name" value="HxlR"/>
    <property type="match status" value="2"/>
</dbReference>
<evidence type="ECO:0000256" key="3">
    <source>
        <dbReference type="ARBA" id="ARBA00023163"/>
    </source>
</evidence>
<comment type="caution">
    <text evidence="5">The sequence shown here is derived from an EMBL/GenBank/DDBJ whole genome shotgun (WGS) entry which is preliminary data.</text>
</comment>
<dbReference type="GO" id="GO:0003677">
    <property type="term" value="F:DNA binding"/>
    <property type="evidence" value="ECO:0007669"/>
    <property type="project" value="UniProtKB-KW"/>
</dbReference>